<evidence type="ECO:0000256" key="2">
    <source>
        <dbReference type="SAM" id="SignalP"/>
    </source>
</evidence>
<name>A0A152A462_TIELA</name>
<dbReference type="InParanoid" id="A0A152A462"/>
<keyword evidence="1" id="KW-0472">Membrane</keyword>
<feature type="transmembrane region" description="Helical" evidence="1">
    <location>
        <begin position="152"/>
        <end position="178"/>
    </location>
</feature>
<protein>
    <recommendedName>
        <fullName evidence="5">Transmembrane protein</fullName>
    </recommendedName>
</protein>
<keyword evidence="4" id="KW-1185">Reference proteome</keyword>
<comment type="caution">
    <text evidence="3">The sequence shown here is derived from an EMBL/GenBank/DDBJ whole genome shotgun (WGS) entry which is preliminary data.</text>
</comment>
<evidence type="ECO:0000313" key="4">
    <source>
        <dbReference type="Proteomes" id="UP000076078"/>
    </source>
</evidence>
<sequence length="213" mass="23237">MKLNSSSLKTIQFCFFIFLLCNICHVKSQYAADVCEFTSVHSGIVVSAESIPQTCWKVLPDVGNAYLAKTIRVQVLVANISSGNTLKILNGDNLAVSPTQEITGTITEPSPQVIIDKGKFVIFLDGESSDSSNFEVGFEAVNPMDDRQLKPSVVVCISVLFGFLIPCIFVVSASCCKGVEKEKMKSRKKVLYYIGSIFGIVLLILVISRKIGI</sequence>
<dbReference type="AlphaFoldDB" id="A0A152A462"/>
<keyword evidence="1" id="KW-0812">Transmembrane</keyword>
<feature type="transmembrane region" description="Helical" evidence="1">
    <location>
        <begin position="190"/>
        <end position="208"/>
    </location>
</feature>
<dbReference type="EMBL" id="LODT01000011">
    <property type="protein sequence ID" value="KYR00989.1"/>
    <property type="molecule type" value="Genomic_DNA"/>
</dbReference>
<organism evidence="3 4">
    <name type="scientific">Tieghemostelium lacteum</name>
    <name type="common">Slime mold</name>
    <name type="synonym">Dictyostelium lacteum</name>
    <dbReference type="NCBI Taxonomy" id="361077"/>
    <lineage>
        <taxon>Eukaryota</taxon>
        <taxon>Amoebozoa</taxon>
        <taxon>Evosea</taxon>
        <taxon>Eumycetozoa</taxon>
        <taxon>Dictyostelia</taxon>
        <taxon>Dictyosteliales</taxon>
        <taxon>Raperosteliaceae</taxon>
        <taxon>Tieghemostelium</taxon>
    </lineage>
</organism>
<feature type="signal peptide" evidence="2">
    <location>
        <begin position="1"/>
        <end position="28"/>
    </location>
</feature>
<dbReference type="OrthoDB" id="10469860at2759"/>
<dbReference type="FunCoup" id="A0A152A462">
    <property type="interactions" value="371"/>
</dbReference>
<evidence type="ECO:0008006" key="5">
    <source>
        <dbReference type="Google" id="ProtNLM"/>
    </source>
</evidence>
<accession>A0A152A462</accession>
<feature type="chain" id="PRO_5007593608" description="Transmembrane protein" evidence="2">
    <location>
        <begin position="29"/>
        <end position="213"/>
    </location>
</feature>
<evidence type="ECO:0000313" key="3">
    <source>
        <dbReference type="EMBL" id="KYR00989.1"/>
    </source>
</evidence>
<keyword evidence="2" id="KW-0732">Signal</keyword>
<evidence type="ECO:0000256" key="1">
    <source>
        <dbReference type="SAM" id="Phobius"/>
    </source>
</evidence>
<proteinExistence type="predicted"/>
<dbReference type="Proteomes" id="UP000076078">
    <property type="component" value="Unassembled WGS sequence"/>
</dbReference>
<reference evidence="3 4" key="1">
    <citation type="submission" date="2015-12" db="EMBL/GenBank/DDBJ databases">
        <title>Dictyostelia acquired genes for synthesis and detection of signals that induce cell-type specialization by lateral gene transfer from prokaryotes.</title>
        <authorList>
            <person name="Gloeckner G."/>
            <person name="Schaap P."/>
        </authorList>
    </citation>
    <scope>NUCLEOTIDE SEQUENCE [LARGE SCALE GENOMIC DNA]</scope>
    <source>
        <strain evidence="3 4">TK</strain>
    </source>
</reference>
<gene>
    <name evidence="3" type="ORF">DLAC_02066</name>
</gene>
<keyword evidence="1" id="KW-1133">Transmembrane helix</keyword>
<dbReference type="OMA" id="IPQTCWK"/>